<dbReference type="Gene3D" id="3.40.50.300">
    <property type="entry name" value="P-loop containing nucleotide triphosphate hydrolases"/>
    <property type="match status" value="1"/>
</dbReference>
<dbReference type="FunFam" id="3.40.50.300:FF:000134">
    <property type="entry name" value="Iron-enterobactin ABC transporter ATP-binding protein"/>
    <property type="match status" value="1"/>
</dbReference>
<dbReference type="InterPro" id="IPR003439">
    <property type="entry name" value="ABC_transporter-like_ATP-bd"/>
</dbReference>
<protein>
    <submittedName>
        <fullName evidence="4">ABC transporter ATP-binding protein</fullName>
    </submittedName>
</protein>
<dbReference type="Pfam" id="PF00005">
    <property type="entry name" value="ABC_tran"/>
    <property type="match status" value="1"/>
</dbReference>
<sequence length="257" mass="29621">MSILKIENLTYAIENNFISDNINISFKENTFTGVIGPNGSGKSTLLKQIYRVLKPTKGKIYLKNFDIEEISSKEIAKQMAVLPQENQSDFDYTVREIILMGRFPYHSIFCGDHDLEKDVELMKKYLNIVGLTEQENQPFKTLSGGEKQRVLLARALVQEGNLLILDEVTNHLDIGYQYKVLEILKNLNMTIISAIHDLNLAMKFCDYVVLIDKGRVIMEGKPKDIITTENLKNIFKIDAQIIEKENSYVIDYRYSYY</sequence>
<dbReference type="RefSeq" id="WP_035906489.1">
    <property type="nucleotide sequence ID" value="NZ_AOJP01000001.1"/>
</dbReference>
<evidence type="ECO:0000313" key="5">
    <source>
        <dbReference type="Proteomes" id="UP000031184"/>
    </source>
</evidence>
<dbReference type="InterPro" id="IPR003593">
    <property type="entry name" value="AAA+_ATPase"/>
</dbReference>
<accession>A0A017H735</accession>
<name>A0A017H735_9FUSO</name>
<dbReference type="PATRIC" id="fig|1226633.4.peg.825"/>
<dbReference type="PROSITE" id="PS00211">
    <property type="entry name" value="ABC_TRANSPORTER_1"/>
    <property type="match status" value="1"/>
</dbReference>
<dbReference type="GO" id="GO:0005524">
    <property type="term" value="F:ATP binding"/>
    <property type="evidence" value="ECO:0007669"/>
    <property type="project" value="UniProtKB-KW"/>
</dbReference>
<dbReference type="OrthoDB" id="9799337at2"/>
<keyword evidence="3 4" id="KW-0067">ATP-binding</keyword>
<reference evidence="4 5" key="1">
    <citation type="submission" date="2013-08" db="EMBL/GenBank/DDBJ databases">
        <title>An opportunistic ruminal bacterium that causes liver abscesses in cattle.</title>
        <authorList>
            <person name="Benahmed F.H."/>
            <person name="Rasmussen M."/>
            <person name="Harbottle H."/>
            <person name="Soppet D."/>
            <person name="Nagaraja T.G."/>
            <person name="Davidson M."/>
        </authorList>
    </citation>
    <scope>NUCLEOTIDE SEQUENCE [LARGE SCALE GENOMIC DNA]</scope>
    <source>
        <strain evidence="4 5">B35</strain>
    </source>
</reference>
<evidence type="ECO:0000256" key="2">
    <source>
        <dbReference type="ARBA" id="ARBA00022741"/>
    </source>
</evidence>
<keyword evidence="2" id="KW-0547">Nucleotide-binding</keyword>
<evidence type="ECO:0000256" key="1">
    <source>
        <dbReference type="ARBA" id="ARBA00022448"/>
    </source>
</evidence>
<dbReference type="SUPFAM" id="SSF52540">
    <property type="entry name" value="P-loop containing nucleoside triphosphate hydrolases"/>
    <property type="match status" value="1"/>
</dbReference>
<dbReference type="EMBL" id="AUZI01000012">
    <property type="protein sequence ID" value="KID49339.1"/>
    <property type="molecule type" value="Genomic_DNA"/>
</dbReference>
<dbReference type="CDD" id="cd03214">
    <property type="entry name" value="ABC_Iron-Siderophores_B12_Hemin"/>
    <property type="match status" value="1"/>
</dbReference>
<keyword evidence="1" id="KW-0813">Transport</keyword>
<proteinExistence type="predicted"/>
<gene>
    <name evidence="4" type="ORF">C095_04100</name>
</gene>
<dbReference type="GO" id="GO:0016887">
    <property type="term" value="F:ATP hydrolysis activity"/>
    <property type="evidence" value="ECO:0007669"/>
    <property type="project" value="InterPro"/>
</dbReference>
<dbReference type="AlphaFoldDB" id="A0A017H735"/>
<dbReference type="InterPro" id="IPR027417">
    <property type="entry name" value="P-loop_NTPase"/>
</dbReference>
<dbReference type="PROSITE" id="PS50893">
    <property type="entry name" value="ABC_TRANSPORTER_2"/>
    <property type="match status" value="1"/>
</dbReference>
<dbReference type="PANTHER" id="PTHR42794:SF2">
    <property type="entry name" value="ABC TRANSPORTER ATP-BINDING PROTEIN"/>
    <property type="match status" value="1"/>
</dbReference>
<comment type="caution">
    <text evidence="4">The sequence shown here is derived from an EMBL/GenBank/DDBJ whole genome shotgun (WGS) entry which is preliminary data.</text>
</comment>
<dbReference type="PANTHER" id="PTHR42794">
    <property type="entry name" value="HEMIN IMPORT ATP-BINDING PROTEIN HMUV"/>
    <property type="match status" value="1"/>
</dbReference>
<evidence type="ECO:0000256" key="3">
    <source>
        <dbReference type="ARBA" id="ARBA00022840"/>
    </source>
</evidence>
<evidence type="ECO:0000313" key="4">
    <source>
        <dbReference type="EMBL" id="KID49339.1"/>
    </source>
</evidence>
<dbReference type="Proteomes" id="UP000031184">
    <property type="component" value="Unassembled WGS sequence"/>
</dbReference>
<organism evidence="4 5">
    <name type="scientific">Fusobacterium necrophorum subsp. funduliforme B35</name>
    <dbReference type="NCBI Taxonomy" id="1226633"/>
    <lineage>
        <taxon>Bacteria</taxon>
        <taxon>Fusobacteriati</taxon>
        <taxon>Fusobacteriota</taxon>
        <taxon>Fusobacteriia</taxon>
        <taxon>Fusobacteriales</taxon>
        <taxon>Fusobacteriaceae</taxon>
        <taxon>Fusobacterium</taxon>
    </lineage>
</organism>
<dbReference type="InterPro" id="IPR017871">
    <property type="entry name" value="ABC_transporter-like_CS"/>
</dbReference>
<dbReference type="SMART" id="SM00382">
    <property type="entry name" value="AAA"/>
    <property type="match status" value="1"/>
</dbReference>